<sequence length="279" mass="31720">MDVGVTAGISGGPKVSMIMTAFNAERFIDASVRAALDQDYANFDVVLLDDGSTDATRSICEKIESARFHYVRRERMGRSKALNEAIRSSAGEYIAINDADDLSFPDRISYTLGYLRNNPDVAVAATQYVTADHFLTKVPDDLRRPEKQQNRSAAQIGAVRLYRSNPLVHSTVMFSRRLWKLVDGYDETLQMCIDYDFYLRSIRHGSIMLLPLATVIYFQNAASFFKTSSRLDYLRTLYGVRARARETLPMPMWTRMFDLLPIYAVFKGRLIRLMSNMGT</sequence>
<keyword evidence="3" id="KW-1185">Reference proteome</keyword>
<protein>
    <recommendedName>
        <fullName evidence="1">Glycosyltransferase 2-like domain-containing protein</fullName>
    </recommendedName>
</protein>
<name>A0A286P4H8_9GAMM</name>
<evidence type="ECO:0000313" key="3">
    <source>
        <dbReference type="Proteomes" id="UP000266313"/>
    </source>
</evidence>
<dbReference type="AlphaFoldDB" id="A0A286P4H8"/>
<dbReference type="PANTHER" id="PTHR22916">
    <property type="entry name" value="GLYCOSYLTRANSFERASE"/>
    <property type="match status" value="1"/>
</dbReference>
<evidence type="ECO:0000259" key="1">
    <source>
        <dbReference type="Pfam" id="PF00535"/>
    </source>
</evidence>
<dbReference type="Pfam" id="PF00535">
    <property type="entry name" value="Glycos_transf_2"/>
    <property type="match status" value="1"/>
</dbReference>
<dbReference type="InterPro" id="IPR001173">
    <property type="entry name" value="Glyco_trans_2-like"/>
</dbReference>
<dbReference type="EMBL" id="AP017928">
    <property type="protein sequence ID" value="BBA37559.1"/>
    <property type="molecule type" value="Genomic_DNA"/>
</dbReference>
<dbReference type="SUPFAM" id="SSF53448">
    <property type="entry name" value="Nucleotide-diphospho-sugar transferases"/>
    <property type="match status" value="1"/>
</dbReference>
<dbReference type="Proteomes" id="UP000266313">
    <property type="component" value="Chromosome"/>
</dbReference>
<evidence type="ECO:0000313" key="2">
    <source>
        <dbReference type="EMBL" id="BBA37559.1"/>
    </source>
</evidence>
<dbReference type="KEGG" id="mmai:sS8_5642"/>
<dbReference type="InterPro" id="IPR029044">
    <property type="entry name" value="Nucleotide-diphossugar_trans"/>
</dbReference>
<reference evidence="2 3" key="1">
    <citation type="submission" date="2016-12" db="EMBL/GenBank/DDBJ databases">
        <title>Genome sequencing of Methylocaldum marinum.</title>
        <authorList>
            <person name="Takeuchi M."/>
            <person name="Kamagata Y."/>
            <person name="Hiraoka S."/>
            <person name="Oshima K."/>
            <person name="Hattori M."/>
            <person name="Iwasaki W."/>
        </authorList>
    </citation>
    <scope>NUCLEOTIDE SEQUENCE [LARGE SCALE GENOMIC DNA]</scope>
    <source>
        <strain evidence="2 3">S8</strain>
    </source>
</reference>
<dbReference type="GO" id="GO:0016758">
    <property type="term" value="F:hexosyltransferase activity"/>
    <property type="evidence" value="ECO:0007669"/>
    <property type="project" value="UniProtKB-ARBA"/>
</dbReference>
<organism evidence="2 3">
    <name type="scientific">Methylocaldum marinum</name>
    <dbReference type="NCBI Taxonomy" id="1432792"/>
    <lineage>
        <taxon>Bacteria</taxon>
        <taxon>Pseudomonadati</taxon>
        <taxon>Pseudomonadota</taxon>
        <taxon>Gammaproteobacteria</taxon>
        <taxon>Methylococcales</taxon>
        <taxon>Methylococcaceae</taxon>
        <taxon>Methylocaldum</taxon>
    </lineage>
</organism>
<dbReference type="CDD" id="cd00761">
    <property type="entry name" value="Glyco_tranf_GTA_type"/>
    <property type="match status" value="1"/>
</dbReference>
<dbReference type="Gene3D" id="3.90.550.10">
    <property type="entry name" value="Spore Coat Polysaccharide Biosynthesis Protein SpsA, Chain A"/>
    <property type="match status" value="1"/>
</dbReference>
<proteinExistence type="predicted"/>
<gene>
    <name evidence="2" type="ORF">sS8_5642</name>
</gene>
<dbReference type="OrthoDB" id="5573261at2"/>
<accession>A0A286P4H8</accession>
<feature type="domain" description="Glycosyltransferase 2-like" evidence="1">
    <location>
        <begin position="16"/>
        <end position="151"/>
    </location>
</feature>